<sequence>MKVFLNGRIVNEDQAVISVFDHGFLYGYGLFETIRAYRGRLFLFDRHYDRLVRAADAYNIKLAKTAYQLYDEVKLTLKENNLQDAYIRITLSGGTEGLGLWGGQHHTPTWLIMAKPLGDLPSVKGITSLNLRRASAEGAFRSKSLSFANNMLAKKELYERGLSAEEGVFFSERGYLVEGTVSNLFFARNGTLYTPHEATGLLPGVTRAFVIELAQRLNIELREGFYKLDHLMNADEIFLTNSIQEIVPVDQLDGNGVQVVGPLTERLILAYQSAIEEQGDVVYDKVDE</sequence>
<dbReference type="SUPFAM" id="SSF56752">
    <property type="entry name" value="D-aminoacid aminotransferase-like PLP-dependent enzymes"/>
    <property type="match status" value="1"/>
</dbReference>
<dbReference type="GO" id="GO:0005829">
    <property type="term" value="C:cytosol"/>
    <property type="evidence" value="ECO:0007669"/>
    <property type="project" value="TreeGrafter"/>
</dbReference>
<dbReference type="InterPro" id="IPR036038">
    <property type="entry name" value="Aminotransferase-like"/>
</dbReference>
<evidence type="ECO:0000256" key="5">
    <source>
        <dbReference type="RuleBase" id="RU004106"/>
    </source>
</evidence>
<reference evidence="7 8" key="1">
    <citation type="submission" date="2016-08" db="EMBL/GenBank/DDBJ databases">
        <title>Novel Firmicute Genomes.</title>
        <authorList>
            <person name="Poppleton D.I."/>
            <person name="Gribaldo S."/>
        </authorList>
    </citation>
    <scope>NUCLEOTIDE SEQUENCE [LARGE SCALE GENOMIC DNA]</scope>
    <source>
        <strain evidence="7 8">RAOx-1</strain>
    </source>
</reference>
<dbReference type="CDD" id="cd00449">
    <property type="entry name" value="PLPDE_IV"/>
    <property type="match status" value="1"/>
</dbReference>
<dbReference type="FunFam" id="3.20.10.10:FF:000002">
    <property type="entry name" value="D-alanine aminotransferase"/>
    <property type="match status" value="1"/>
</dbReference>
<comment type="similarity">
    <text evidence="2 5">Belongs to the class-IV pyridoxal-phosphate-dependent aminotransferase family.</text>
</comment>
<dbReference type="GO" id="GO:0008652">
    <property type="term" value="P:amino acid biosynthetic process"/>
    <property type="evidence" value="ECO:0007669"/>
    <property type="project" value="UniProtKB-ARBA"/>
</dbReference>
<dbReference type="Gene3D" id="3.20.10.10">
    <property type="entry name" value="D-amino Acid Aminotransferase, subunit A, domain 2"/>
    <property type="match status" value="1"/>
</dbReference>
<dbReference type="PANTHER" id="PTHR42743:SF11">
    <property type="entry name" value="AMINODEOXYCHORISMATE LYASE"/>
    <property type="match status" value="1"/>
</dbReference>
<dbReference type="InterPro" id="IPR043131">
    <property type="entry name" value="BCAT-like_N"/>
</dbReference>
<dbReference type="PANTHER" id="PTHR42743">
    <property type="entry name" value="AMINO-ACID AMINOTRANSFERASE"/>
    <property type="match status" value="1"/>
</dbReference>
<dbReference type="Proteomes" id="UP000284219">
    <property type="component" value="Unassembled WGS sequence"/>
</dbReference>
<dbReference type="InterPro" id="IPR043132">
    <property type="entry name" value="BCAT-like_C"/>
</dbReference>
<dbReference type="EMBL" id="MCHY01000009">
    <property type="protein sequence ID" value="RKD22775.1"/>
    <property type="molecule type" value="Genomic_DNA"/>
</dbReference>
<dbReference type="GO" id="GO:0003824">
    <property type="term" value="F:catalytic activity"/>
    <property type="evidence" value="ECO:0007669"/>
    <property type="project" value="InterPro"/>
</dbReference>
<name>A0A419SG98_9BACL</name>
<evidence type="ECO:0000313" key="7">
    <source>
        <dbReference type="EMBL" id="RKD22775.1"/>
    </source>
</evidence>
<dbReference type="InterPro" id="IPR018300">
    <property type="entry name" value="Aminotrans_IV_CS"/>
</dbReference>
<evidence type="ECO:0000313" key="8">
    <source>
        <dbReference type="Proteomes" id="UP000284219"/>
    </source>
</evidence>
<gene>
    <name evidence="7" type="ORF">BEP19_11040</name>
</gene>
<evidence type="ECO:0000256" key="3">
    <source>
        <dbReference type="ARBA" id="ARBA00011738"/>
    </source>
</evidence>
<dbReference type="AlphaFoldDB" id="A0A419SG98"/>
<accession>A0A419SG98</accession>
<comment type="subunit">
    <text evidence="3">Homodimer.</text>
</comment>
<dbReference type="InterPro" id="IPR001544">
    <property type="entry name" value="Aminotrans_IV"/>
</dbReference>
<dbReference type="Gene3D" id="3.30.470.10">
    <property type="match status" value="1"/>
</dbReference>
<evidence type="ECO:0008006" key="9">
    <source>
        <dbReference type="Google" id="ProtNLM"/>
    </source>
</evidence>
<comment type="caution">
    <text evidence="7">The sequence shown here is derived from an EMBL/GenBank/DDBJ whole genome shotgun (WGS) entry which is preliminary data.</text>
</comment>
<evidence type="ECO:0000256" key="6">
    <source>
        <dbReference type="RuleBase" id="RU004516"/>
    </source>
</evidence>
<comment type="cofactor">
    <cofactor evidence="1 6">
        <name>pyridoxal 5'-phosphate</name>
        <dbReference type="ChEBI" id="CHEBI:597326"/>
    </cofactor>
</comment>
<dbReference type="InterPro" id="IPR050571">
    <property type="entry name" value="Class-IV_PLP-Dep_Aminotrnsfr"/>
</dbReference>
<evidence type="ECO:0000256" key="2">
    <source>
        <dbReference type="ARBA" id="ARBA00009320"/>
    </source>
</evidence>
<organism evidence="7 8">
    <name type="scientific">Ammoniphilus oxalaticus</name>
    <dbReference type="NCBI Taxonomy" id="66863"/>
    <lineage>
        <taxon>Bacteria</taxon>
        <taxon>Bacillati</taxon>
        <taxon>Bacillota</taxon>
        <taxon>Bacilli</taxon>
        <taxon>Bacillales</taxon>
        <taxon>Paenibacillaceae</taxon>
        <taxon>Aneurinibacillus group</taxon>
        <taxon>Ammoniphilus</taxon>
    </lineage>
</organism>
<evidence type="ECO:0000256" key="4">
    <source>
        <dbReference type="ARBA" id="ARBA00022898"/>
    </source>
</evidence>
<evidence type="ECO:0000256" key="1">
    <source>
        <dbReference type="ARBA" id="ARBA00001933"/>
    </source>
</evidence>
<keyword evidence="8" id="KW-1185">Reference proteome</keyword>
<dbReference type="GO" id="GO:0046394">
    <property type="term" value="P:carboxylic acid biosynthetic process"/>
    <property type="evidence" value="ECO:0007669"/>
    <property type="project" value="UniProtKB-ARBA"/>
</dbReference>
<dbReference type="PROSITE" id="PS00770">
    <property type="entry name" value="AA_TRANSFER_CLASS_4"/>
    <property type="match status" value="1"/>
</dbReference>
<proteinExistence type="inferred from homology"/>
<dbReference type="Pfam" id="PF01063">
    <property type="entry name" value="Aminotran_4"/>
    <property type="match status" value="1"/>
</dbReference>
<protein>
    <recommendedName>
        <fullName evidence="9">4-amino-4-deoxychorismate lyase</fullName>
    </recommendedName>
</protein>
<keyword evidence="4 6" id="KW-0663">Pyridoxal phosphate</keyword>